<evidence type="ECO:0000259" key="3">
    <source>
        <dbReference type="Pfam" id="PF13407"/>
    </source>
</evidence>
<reference evidence="4 5" key="1">
    <citation type="submission" date="2018-06" db="EMBL/GenBank/DDBJ databases">
        <authorList>
            <consortium name="Pathogen Informatics"/>
            <person name="Doyle S."/>
        </authorList>
    </citation>
    <scope>NUCLEOTIDE SEQUENCE [LARGE SCALE GENOMIC DNA]</scope>
    <source>
        <strain evidence="4 5">NCTC10821</strain>
    </source>
</reference>
<name>A0A378TS74_9MYCO</name>
<dbReference type="Gene3D" id="3.40.50.2300">
    <property type="match status" value="2"/>
</dbReference>
<proteinExistence type="inferred from homology"/>
<dbReference type="Proteomes" id="UP000254978">
    <property type="component" value="Unassembled WGS sequence"/>
</dbReference>
<accession>A0A378TS74</accession>
<sequence>MICQTITISEVDTEDMRSPARRRSAALVAAAVLVAAQAACGGVAPAPPPPAPPPPRVAVALVTHQAPGDTFWDLVRRGAQTAADKDGIDLRYLHDPDPVQQARQVDEATRQGVAGIAVTLADPDVLAPAVHRVVDAGVPVVAVNTGIDTWREVGAVAYFGQDDLVAGREVGKLLQHEGARAVLCVVQARAHVGLEARCDGAAQTFPGPVHKLYVDGTRPPAVKADLVSTLQRDRSVDRVLTLGAPVALTALQAVGEANSYAKVVTFDTNPGVLDAVELGVIGWAVDQQPFLQGYLAVSALWLYLTNGNVIGGGLPTLTGPSFVDESNVATVAQRAQAGTR</sequence>
<dbReference type="PANTHER" id="PTHR30036">
    <property type="entry name" value="D-XYLOSE-BINDING PERIPLASMIC PROTEIN"/>
    <property type="match status" value="1"/>
</dbReference>
<feature type="domain" description="Periplasmic binding protein" evidence="3">
    <location>
        <begin position="60"/>
        <end position="305"/>
    </location>
</feature>
<dbReference type="InterPro" id="IPR050555">
    <property type="entry name" value="Bact_Solute-Bind_Prot2"/>
</dbReference>
<dbReference type="InterPro" id="IPR028082">
    <property type="entry name" value="Peripla_BP_I"/>
</dbReference>
<dbReference type="AlphaFoldDB" id="A0A378TS74"/>
<keyword evidence="5" id="KW-1185">Reference proteome</keyword>
<comment type="subcellular location">
    <subcellularLocation>
        <location evidence="1">Cell envelope</location>
    </subcellularLocation>
</comment>
<evidence type="ECO:0000313" key="5">
    <source>
        <dbReference type="Proteomes" id="UP000254978"/>
    </source>
</evidence>
<dbReference type="InterPro" id="IPR025997">
    <property type="entry name" value="SBP_2_dom"/>
</dbReference>
<dbReference type="GO" id="GO:0030288">
    <property type="term" value="C:outer membrane-bounded periplasmic space"/>
    <property type="evidence" value="ECO:0007669"/>
    <property type="project" value="TreeGrafter"/>
</dbReference>
<dbReference type="EMBL" id="UGQT01000001">
    <property type="protein sequence ID" value="STZ62615.1"/>
    <property type="molecule type" value="Genomic_DNA"/>
</dbReference>
<gene>
    <name evidence="4" type="ORF">NCTC10821_06184</name>
</gene>
<protein>
    <submittedName>
        <fullName evidence="4">Monosaccharide ABC transporter substrate-binding protein, CUT2 family</fullName>
    </submittedName>
</protein>
<evidence type="ECO:0000256" key="2">
    <source>
        <dbReference type="ARBA" id="ARBA00007639"/>
    </source>
</evidence>
<dbReference type="PANTHER" id="PTHR30036:SF7">
    <property type="entry name" value="ABC TRANSPORTER PERIPLASMIC-BINDING PROTEIN YPHF"/>
    <property type="match status" value="1"/>
</dbReference>
<dbReference type="GO" id="GO:0030246">
    <property type="term" value="F:carbohydrate binding"/>
    <property type="evidence" value="ECO:0007669"/>
    <property type="project" value="TreeGrafter"/>
</dbReference>
<organism evidence="4 5">
    <name type="scientific">Mycolicibacterium tokaiense</name>
    <dbReference type="NCBI Taxonomy" id="39695"/>
    <lineage>
        <taxon>Bacteria</taxon>
        <taxon>Bacillati</taxon>
        <taxon>Actinomycetota</taxon>
        <taxon>Actinomycetes</taxon>
        <taxon>Mycobacteriales</taxon>
        <taxon>Mycobacteriaceae</taxon>
        <taxon>Mycolicibacterium</taxon>
    </lineage>
</organism>
<comment type="similarity">
    <text evidence="2">Belongs to the bacterial solute-binding protein 2 family.</text>
</comment>
<evidence type="ECO:0000256" key="1">
    <source>
        <dbReference type="ARBA" id="ARBA00004196"/>
    </source>
</evidence>
<evidence type="ECO:0000313" key="4">
    <source>
        <dbReference type="EMBL" id="STZ62615.1"/>
    </source>
</evidence>
<dbReference type="SUPFAM" id="SSF53822">
    <property type="entry name" value="Periplasmic binding protein-like I"/>
    <property type="match status" value="1"/>
</dbReference>
<dbReference type="Pfam" id="PF13407">
    <property type="entry name" value="Peripla_BP_4"/>
    <property type="match status" value="1"/>
</dbReference>